<proteinExistence type="predicted"/>
<dbReference type="InterPro" id="IPR025711">
    <property type="entry name" value="PepSY"/>
</dbReference>
<evidence type="ECO:0000259" key="3">
    <source>
        <dbReference type="Pfam" id="PF14620"/>
    </source>
</evidence>
<feature type="coiled-coil region" evidence="1">
    <location>
        <begin position="286"/>
        <end position="313"/>
    </location>
</feature>
<dbReference type="InterPro" id="IPR014239">
    <property type="entry name" value="YpeB_PepSY1-2"/>
</dbReference>
<gene>
    <name evidence="5" type="ORF">AMD02_11325</name>
</gene>
<evidence type="ECO:0000313" key="5">
    <source>
        <dbReference type="EMBL" id="KOO39368.1"/>
    </source>
</evidence>
<dbReference type="NCBIfam" id="TIGR02889">
    <property type="entry name" value="spore_YpeB"/>
    <property type="match status" value="1"/>
</dbReference>
<protein>
    <submittedName>
        <fullName evidence="5">Sporulation protein</fullName>
    </submittedName>
</protein>
<feature type="domain" description="Sporulation protein YpeB PepSY1 and PepSY2" evidence="3">
    <location>
        <begin position="180"/>
        <end position="370"/>
    </location>
</feature>
<feature type="domain" description="Sporulation protein YpeB N-terminal" evidence="4">
    <location>
        <begin position="29"/>
        <end position="162"/>
    </location>
</feature>
<dbReference type="Pfam" id="PF20769">
    <property type="entry name" value="YPEB_N"/>
    <property type="match status" value="1"/>
</dbReference>
<dbReference type="GO" id="GO:0009847">
    <property type="term" value="P:spore germination"/>
    <property type="evidence" value="ECO:0007669"/>
    <property type="project" value="InterPro"/>
</dbReference>
<organism evidence="5">
    <name type="scientific">Halalkalibacterium halodurans</name>
    <name type="common">Bacillus halodurans</name>
    <dbReference type="NCBI Taxonomy" id="86665"/>
    <lineage>
        <taxon>Bacteria</taxon>
        <taxon>Bacillati</taxon>
        <taxon>Bacillota</taxon>
        <taxon>Bacilli</taxon>
        <taxon>Bacillales</taxon>
        <taxon>Bacillaceae</taxon>
        <taxon>Halalkalibacterium (ex Joshi et al. 2022)</taxon>
    </lineage>
</organism>
<accession>A0A0M0KLU1</accession>
<dbReference type="Pfam" id="PF14620">
    <property type="entry name" value="YPEB_PepSY1-2"/>
    <property type="match status" value="1"/>
</dbReference>
<name>A0A0M0KLU1_ALKHA</name>
<dbReference type="AlphaFoldDB" id="A0A0M0KLU1"/>
<dbReference type="GeneID" id="87597251"/>
<dbReference type="InterPro" id="IPR048402">
    <property type="entry name" value="YpeB_N"/>
</dbReference>
<comment type="caution">
    <text evidence="5">The sequence shown here is derived from an EMBL/GenBank/DDBJ whole genome shotgun (WGS) entry which is preliminary data.</text>
</comment>
<dbReference type="RefSeq" id="WP_053431369.1">
    <property type="nucleotide sequence ID" value="NZ_CP040441.1"/>
</dbReference>
<dbReference type="PATRIC" id="fig|136160.3.peg.2674"/>
<evidence type="ECO:0000256" key="1">
    <source>
        <dbReference type="SAM" id="Coils"/>
    </source>
</evidence>
<reference evidence="5" key="1">
    <citation type="submission" date="2015-08" db="EMBL/GenBank/DDBJ databases">
        <title>Complete DNA Sequence of Pseudomonas syringae pv. actinidiae, the Causal Agent of Kiwifruit Canker Disease.</title>
        <authorList>
            <person name="Rikkerink E.H.A."/>
            <person name="Fineran P.C."/>
        </authorList>
    </citation>
    <scope>NUCLEOTIDE SEQUENCE</scope>
    <source>
        <strain evidence="5">DSM 13666</strain>
    </source>
</reference>
<dbReference type="Pfam" id="PF03413">
    <property type="entry name" value="PepSY"/>
    <property type="match status" value="1"/>
</dbReference>
<keyword evidence="1" id="KW-0175">Coiled coil</keyword>
<evidence type="ECO:0000259" key="2">
    <source>
        <dbReference type="Pfam" id="PF03413"/>
    </source>
</evidence>
<feature type="domain" description="PepSY" evidence="2">
    <location>
        <begin position="375"/>
        <end position="435"/>
    </location>
</feature>
<evidence type="ECO:0000259" key="4">
    <source>
        <dbReference type="Pfam" id="PF20769"/>
    </source>
</evidence>
<dbReference type="EMBL" id="LILD01000001">
    <property type="protein sequence ID" value="KOO39368.1"/>
    <property type="molecule type" value="Genomic_DNA"/>
</dbReference>
<accession>A0A4Y7X1Z0</accession>
<sequence>MIRNVIIGLLAVAVIATGYWGFQEQQQSQILTVQAENSYQRAFHELAYHIDQIEDQLGATIAMNTRRQLTPSLAEVWRLTSLASEEIGQLPLGIVDLSKTEEFLHHLGTFSYKTSIRDLDKEPLTDEEYEKLEKLHDYSKTIKNDLRKTQAMTLKKDMRWLDLNKEFQAQDEPLDNAIVDGFRTMDEHVKGASEVEWGPGMVIRNDHEKKLEKRLEKRKITEEEAKEIALSYVDMEQATDVIVSETGDGLDMYSVIIDDPERQAHYYLDMTQQGGHPIWFLQERQINEQNMSLNEASNKAQEFLEEHDKENMQLVDSKQYDSIGVFEFVYLEDNVRVYPDRIKVEVALDEGDIIGYEAMSYLVNHHDRDLEEPELTADEARERLNPRLEVMEDHIALIQNDLGEEVLCYEFFGVINDETYRIYINAEDGEEEKVEKMQEAEPVYDFD</sequence>